<evidence type="ECO:0000313" key="2">
    <source>
        <dbReference type="Proteomes" id="UP001302812"/>
    </source>
</evidence>
<dbReference type="AlphaFoldDB" id="A0AAN6QG38"/>
<comment type="caution">
    <text evidence="1">The sequence shown here is derived from an EMBL/GenBank/DDBJ whole genome shotgun (WGS) entry which is preliminary data.</text>
</comment>
<evidence type="ECO:0000313" key="1">
    <source>
        <dbReference type="EMBL" id="KAK4109605.1"/>
    </source>
</evidence>
<reference evidence="1" key="2">
    <citation type="submission" date="2023-05" db="EMBL/GenBank/DDBJ databases">
        <authorList>
            <consortium name="Lawrence Berkeley National Laboratory"/>
            <person name="Steindorff A."/>
            <person name="Hensen N."/>
            <person name="Bonometti L."/>
            <person name="Westerberg I."/>
            <person name="Brannstrom I.O."/>
            <person name="Guillou S."/>
            <person name="Cros-Aarteil S."/>
            <person name="Calhoun S."/>
            <person name="Haridas S."/>
            <person name="Kuo A."/>
            <person name="Mondo S."/>
            <person name="Pangilinan J."/>
            <person name="Riley R."/>
            <person name="Labutti K."/>
            <person name="Andreopoulos B."/>
            <person name="Lipzen A."/>
            <person name="Chen C."/>
            <person name="Yanf M."/>
            <person name="Daum C."/>
            <person name="Ng V."/>
            <person name="Clum A."/>
            <person name="Ohm R."/>
            <person name="Martin F."/>
            <person name="Silar P."/>
            <person name="Natvig D."/>
            <person name="Lalanne C."/>
            <person name="Gautier V."/>
            <person name="Ament-Velasquez S.L."/>
            <person name="Kruys A."/>
            <person name="Hutchinson M.I."/>
            <person name="Powell A.J."/>
            <person name="Barry K."/>
            <person name="Miller A.N."/>
            <person name="Grigoriev I.V."/>
            <person name="Debuchy R."/>
            <person name="Gladieux P."/>
            <person name="Thoren M.H."/>
            <person name="Johannesson H."/>
        </authorList>
    </citation>
    <scope>NUCLEOTIDE SEQUENCE</scope>
    <source>
        <strain evidence="1">CBS 508.74</strain>
    </source>
</reference>
<keyword evidence="2" id="KW-1185">Reference proteome</keyword>
<dbReference type="EMBL" id="MU853355">
    <property type="protein sequence ID" value="KAK4109605.1"/>
    <property type="molecule type" value="Genomic_DNA"/>
</dbReference>
<name>A0AAN6QG38_9PEZI</name>
<organism evidence="1 2">
    <name type="scientific">Canariomyces notabilis</name>
    <dbReference type="NCBI Taxonomy" id="2074819"/>
    <lineage>
        <taxon>Eukaryota</taxon>
        <taxon>Fungi</taxon>
        <taxon>Dikarya</taxon>
        <taxon>Ascomycota</taxon>
        <taxon>Pezizomycotina</taxon>
        <taxon>Sordariomycetes</taxon>
        <taxon>Sordariomycetidae</taxon>
        <taxon>Sordariales</taxon>
        <taxon>Chaetomiaceae</taxon>
        <taxon>Canariomyces</taxon>
    </lineage>
</organism>
<proteinExistence type="predicted"/>
<reference evidence="1" key="1">
    <citation type="journal article" date="2023" name="Mol. Phylogenet. Evol.">
        <title>Genome-scale phylogeny and comparative genomics of the fungal order Sordariales.</title>
        <authorList>
            <person name="Hensen N."/>
            <person name="Bonometti L."/>
            <person name="Westerberg I."/>
            <person name="Brannstrom I.O."/>
            <person name="Guillou S."/>
            <person name="Cros-Aarteil S."/>
            <person name="Calhoun S."/>
            <person name="Haridas S."/>
            <person name="Kuo A."/>
            <person name="Mondo S."/>
            <person name="Pangilinan J."/>
            <person name="Riley R."/>
            <person name="LaButti K."/>
            <person name="Andreopoulos B."/>
            <person name="Lipzen A."/>
            <person name="Chen C."/>
            <person name="Yan M."/>
            <person name="Daum C."/>
            <person name="Ng V."/>
            <person name="Clum A."/>
            <person name="Steindorff A."/>
            <person name="Ohm R.A."/>
            <person name="Martin F."/>
            <person name="Silar P."/>
            <person name="Natvig D.O."/>
            <person name="Lalanne C."/>
            <person name="Gautier V."/>
            <person name="Ament-Velasquez S.L."/>
            <person name="Kruys A."/>
            <person name="Hutchinson M.I."/>
            <person name="Powell A.J."/>
            <person name="Barry K."/>
            <person name="Miller A.N."/>
            <person name="Grigoriev I.V."/>
            <person name="Debuchy R."/>
            <person name="Gladieux P."/>
            <person name="Hiltunen Thoren M."/>
            <person name="Johannesson H."/>
        </authorList>
    </citation>
    <scope>NUCLEOTIDE SEQUENCE</scope>
    <source>
        <strain evidence="1">CBS 508.74</strain>
    </source>
</reference>
<protein>
    <submittedName>
        <fullName evidence="1">Uncharacterized protein</fullName>
    </submittedName>
</protein>
<accession>A0AAN6QG38</accession>
<dbReference type="RefSeq" id="XP_064667175.1">
    <property type="nucleotide sequence ID" value="XM_064809264.1"/>
</dbReference>
<dbReference type="Proteomes" id="UP001302812">
    <property type="component" value="Unassembled WGS sequence"/>
</dbReference>
<dbReference type="GeneID" id="89933387"/>
<sequence length="78" mass="8633">MRGRRSTGWLSERIGNLALLAAIVHQCPMPVSQSGVGKLVFDAARCYTLLCRAPIERNLAWNIRAGCTSIHHPTRMVC</sequence>
<gene>
    <name evidence="1" type="ORF">N656DRAFT_330227</name>
</gene>